<organism evidence="2 3">
    <name type="scientific">Wocania arenilitoris</name>
    <dbReference type="NCBI Taxonomy" id="2044858"/>
    <lineage>
        <taxon>Bacteria</taxon>
        <taxon>Pseudomonadati</taxon>
        <taxon>Bacteroidota</taxon>
        <taxon>Flavobacteriia</taxon>
        <taxon>Flavobacteriales</taxon>
        <taxon>Flavobacteriaceae</taxon>
        <taxon>Wocania</taxon>
    </lineage>
</organism>
<feature type="chain" id="PRO_5042081024" description="TonB C-terminal domain-containing protein" evidence="1">
    <location>
        <begin position="22"/>
        <end position="112"/>
    </location>
</feature>
<feature type="signal peptide" evidence="1">
    <location>
        <begin position="1"/>
        <end position="21"/>
    </location>
</feature>
<comment type="caution">
    <text evidence="2">The sequence shown here is derived from an EMBL/GenBank/DDBJ whole genome shotgun (WGS) entry which is preliminary data.</text>
</comment>
<keyword evidence="1" id="KW-0732">Signal</keyword>
<dbReference type="EMBL" id="JAKKDU010000007">
    <property type="protein sequence ID" value="MCF7568206.1"/>
    <property type="molecule type" value="Genomic_DNA"/>
</dbReference>
<evidence type="ECO:0008006" key="4">
    <source>
        <dbReference type="Google" id="ProtNLM"/>
    </source>
</evidence>
<reference evidence="2" key="1">
    <citation type="submission" date="2022-01" db="EMBL/GenBank/DDBJ databases">
        <title>Draft genome sequence of Sabulilitoribacter arenilitoris KCTC 52401.</title>
        <authorList>
            <person name="Oh J.-S."/>
        </authorList>
    </citation>
    <scope>NUCLEOTIDE SEQUENCE</scope>
    <source>
        <strain evidence="2">HMF6543</strain>
    </source>
</reference>
<accession>A0AAE3JMY8</accession>
<gene>
    <name evidence="2" type="ORF">L3X37_07495</name>
</gene>
<dbReference type="AlphaFoldDB" id="A0AAE3JMY8"/>
<dbReference type="Proteomes" id="UP001199795">
    <property type="component" value="Unassembled WGS sequence"/>
</dbReference>
<protein>
    <recommendedName>
        <fullName evidence="4">TonB C-terminal domain-containing protein</fullName>
    </recommendedName>
</protein>
<keyword evidence="3" id="KW-1185">Reference proteome</keyword>
<sequence length="112" mass="12602">MKKIKSLLLVLAISISSVLSASTNKELPKSSSVAKEVAKLLKNPNLDLKEEVLVFVKFALNDNHEMVVLSVDSDNRQIDSFIKNKLNYVKLKAKSNTDKKMFVIPIRFQPSK</sequence>
<evidence type="ECO:0000256" key="1">
    <source>
        <dbReference type="SAM" id="SignalP"/>
    </source>
</evidence>
<proteinExistence type="predicted"/>
<evidence type="ECO:0000313" key="2">
    <source>
        <dbReference type="EMBL" id="MCF7568206.1"/>
    </source>
</evidence>
<dbReference type="RefSeq" id="WP_237239550.1">
    <property type="nucleotide sequence ID" value="NZ_JAKKDU010000007.1"/>
</dbReference>
<name>A0AAE3JMY8_9FLAO</name>
<evidence type="ECO:0000313" key="3">
    <source>
        <dbReference type="Proteomes" id="UP001199795"/>
    </source>
</evidence>